<feature type="binding site" description="axial binding residue" evidence="8">
    <location>
        <position position="190"/>
    </location>
    <ligand>
        <name>heme b</name>
        <dbReference type="ChEBI" id="CHEBI:60344"/>
        <label>1</label>
    </ligand>
    <ligandPart>
        <name>Fe</name>
        <dbReference type="ChEBI" id="CHEBI:18248"/>
    </ligandPart>
</feature>
<dbReference type="EMBL" id="JARAOO010000006">
    <property type="protein sequence ID" value="KAJ7963648.1"/>
    <property type="molecule type" value="Genomic_DNA"/>
</dbReference>
<feature type="transmembrane region" description="Helical" evidence="9">
    <location>
        <begin position="232"/>
        <end position="249"/>
    </location>
</feature>
<keyword evidence="8" id="KW-0479">Metal-binding</keyword>
<evidence type="ECO:0000256" key="2">
    <source>
        <dbReference type="ARBA" id="ARBA00022448"/>
    </source>
</evidence>
<evidence type="ECO:0000256" key="8">
    <source>
        <dbReference type="PIRSR" id="PIRSR037471-1"/>
    </source>
</evidence>
<feature type="binding site" description="axial binding residue" evidence="8">
    <location>
        <position position="226"/>
    </location>
    <ligand>
        <name>heme b</name>
        <dbReference type="ChEBI" id="CHEBI:60344"/>
        <label>1</label>
    </ligand>
    <ligandPart>
        <name>Fe</name>
        <dbReference type="ChEBI" id="CHEBI:18248"/>
    </ligandPart>
</feature>
<evidence type="ECO:0000256" key="9">
    <source>
        <dbReference type="SAM" id="Phobius"/>
    </source>
</evidence>
<feature type="transmembrane region" description="Helical" evidence="9">
    <location>
        <begin position="295"/>
        <end position="315"/>
    </location>
</feature>
<feature type="transmembrane region" description="Helical" evidence="9">
    <location>
        <begin position="188"/>
        <end position="212"/>
    </location>
</feature>
<accession>A0AAD7LT06</accession>
<keyword evidence="3 9" id="KW-0812">Transmembrane</keyword>
<evidence type="ECO:0000256" key="4">
    <source>
        <dbReference type="ARBA" id="ARBA00022729"/>
    </source>
</evidence>
<evidence type="ECO:0000256" key="1">
    <source>
        <dbReference type="ARBA" id="ARBA00004370"/>
    </source>
</evidence>
<evidence type="ECO:0000256" key="6">
    <source>
        <dbReference type="ARBA" id="ARBA00022989"/>
    </source>
</evidence>
<dbReference type="PANTHER" id="PTHR23130">
    <property type="entry name" value="CYTOCHROME B561 AND DOMON DOMAIN-CONTAINING PROTEIN"/>
    <property type="match status" value="1"/>
</dbReference>
<dbReference type="GO" id="GO:0046872">
    <property type="term" value="F:metal ion binding"/>
    <property type="evidence" value="ECO:0007669"/>
    <property type="project" value="UniProtKB-KW"/>
</dbReference>
<feature type="transmembrane region" description="Helical" evidence="9">
    <location>
        <begin position="327"/>
        <end position="345"/>
    </location>
</feature>
<evidence type="ECO:0000313" key="12">
    <source>
        <dbReference type="EMBL" id="KAJ7963648.1"/>
    </source>
</evidence>
<feature type="binding site" description="axial binding residue" evidence="8">
    <location>
        <position position="296"/>
    </location>
    <ligand>
        <name>heme b</name>
        <dbReference type="ChEBI" id="CHEBI:60344"/>
        <label>1</label>
    </ligand>
    <ligandPart>
        <name>Fe</name>
        <dbReference type="ChEBI" id="CHEBI:18248"/>
    </ligandPart>
</feature>
<dbReference type="InterPro" id="IPR017214">
    <property type="entry name" value="UCP037471"/>
</dbReference>
<keyword evidence="7 9" id="KW-0472">Membrane</keyword>
<dbReference type="GO" id="GO:0016020">
    <property type="term" value="C:membrane"/>
    <property type="evidence" value="ECO:0007669"/>
    <property type="project" value="UniProtKB-SubCell"/>
</dbReference>
<dbReference type="Proteomes" id="UP001163823">
    <property type="component" value="Chromosome 6"/>
</dbReference>
<dbReference type="InterPro" id="IPR045265">
    <property type="entry name" value="AIR12_DOMON"/>
</dbReference>
<keyword evidence="6 9" id="KW-1133">Transmembrane helix</keyword>
<keyword evidence="5" id="KW-0249">Electron transport</keyword>
<evidence type="ECO:0000313" key="13">
    <source>
        <dbReference type="Proteomes" id="UP001163823"/>
    </source>
</evidence>
<comment type="subcellular location">
    <subcellularLocation>
        <location evidence="1">Membrane</location>
    </subcellularLocation>
</comment>
<evidence type="ECO:0000259" key="10">
    <source>
        <dbReference type="PROSITE" id="PS50836"/>
    </source>
</evidence>
<evidence type="ECO:0000256" key="3">
    <source>
        <dbReference type="ARBA" id="ARBA00022692"/>
    </source>
</evidence>
<feature type="binding site" description="axial binding residue" evidence="8">
    <location>
        <position position="259"/>
    </location>
    <ligand>
        <name>heme b</name>
        <dbReference type="ChEBI" id="CHEBI:60344"/>
        <label>1</label>
    </ligand>
    <ligandPart>
        <name>Fe</name>
        <dbReference type="ChEBI" id="CHEBI:18248"/>
    </ligandPart>
</feature>
<proteinExistence type="predicted"/>
<dbReference type="Pfam" id="PF04526">
    <property type="entry name" value="DUF568"/>
    <property type="match status" value="1"/>
</dbReference>
<dbReference type="CDD" id="cd09629">
    <property type="entry name" value="DOMON_CIL1_like"/>
    <property type="match status" value="1"/>
</dbReference>
<sequence>MSQQSCMSYRFSSKKNYKTCNDLPVLDSSIFWNYHQSSRTVDIAFRKIKVKESSWVAWAINPTSTGMVGSQALIAFKRSDGVLVAYTSPVISYQTLLPQGNLSFHVRGVSATYNANINEMILFATIQLPNNSTLVNHVWQEGPVVDGFPRMHALSGPNLNSFGRLDFRSGKIVETASRKVNSRTKLKIAHGILNAISWGILMPIGALMARYVKLFNGADSLWFYLHVTCQSFAYFVGVVGFGTGLYLGAHSSGIQYNAHRCIGITLFSLATTQVLVGRFLRPTKDHKYRKFWNAFHYFIGYGTIALSIVNVLKGFAIMDDYKTWKSVYIGMIIGLGAIALALEVFKWCRLICLRKIEVSEENHNNQV</sequence>
<protein>
    <submittedName>
        <fullName evidence="12">Cytochrome b561 and DOMON domain-containing protein</fullName>
    </submittedName>
</protein>
<evidence type="ECO:0000256" key="5">
    <source>
        <dbReference type="ARBA" id="ARBA00022982"/>
    </source>
</evidence>
<name>A0AAD7LT06_QUISA</name>
<keyword evidence="4" id="KW-0732">Signal</keyword>
<evidence type="ECO:0000256" key="7">
    <source>
        <dbReference type="ARBA" id="ARBA00023136"/>
    </source>
</evidence>
<dbReference type="SMART" id="SM00665">
    <property type="entry name" value="B561"/>
    <property type="match status" value="1"/>
</dbReference>
<keyword evidence="13" id="KW-1185">Reference proteome</keyword>
<dbReference type="Gene3D" id="1.20.120.1770">
    <property type="match status" value="1"/>
</dbReference>
<dbReference type="PIRSF" id="PIRSF037471">
    <property type="entry name" value="UCP037471"/>
    <property type="match status" value="1"/>
</dbReference>
<dbReference type="PROSITE" id="PS50836">
    <property type="entry name" value="DOMON"/>
    <property type="match status" value="1"/>
</dbReference>
<dbReference type="PANTHER" id="PTHR23130:SF212">
    <property type="entry name" value="AUXIN-RESPONSIVE FAMILY PROTEIN"/>
    <property type="match status" value="1"/>
</dbReference>
<keyword evidence="2" id="KW-0813">Transport</keyword>
<dbReference type="InterPro" id="IPR005018">
    <property type="entry name" value="DOMON_domain"/>
</dbReference>
<evidence type="ECO:0000259" key="11">
    <source>
        <dbReference type="PROSITE" id="PS50939"/>
    </source>
</evidence>
<gene>
    <name evidence="12" type="ORF">O6P43_013574</name>
</gene>
<dbReference type="CDD" id="cd08760">
    <property type="entry name" value="Cyt_b561_FRRS1_like"/>
    <property type="match status" value="1"/>
</dbReference>
<dbReference type="PROSITE" id="PS50939">
    <property type="entry name" value="CYTOCHROME_B561"/>
    <property type="match status" value="1"/>
</dbReference>
<feature type="domain" description="DOMON" evidence="10">
    <location>
        <begin position="26"/>
        <end position="142"/>
    </location>
</feature>
<comment type="caution">
    <text evidence="12">The sequence shown here is derived from an EMBL/GenBank/DDBJ whole genome shotgun (WGS) entry which is preliminary data.</text>
</comment>
<dbReference type="InterPro" id="IPR006593">
    <property type="entry name" value="Cyt_b561/ferric_Rdtase_TM"/>
</dbReference>
<keyword evidence="8" id="KW-0408">Iron</keyword>
<dbReference type="KEGG" id="qsa:O6P43_013574"/>
<dbReference type="Pfam" id="PF03188">
    <property type="entry name" value="Cytochrom_B561"/>
    <property type="match status" value="1"/>
</dbReference>
<organism evidence="12 13">
    <name type="scientific">Quillaja saponaria</name>
    <name type="common">Soap bark tree</name>
    <dbReference type="NCBI Taxonomy" id="32244"/>
    <lineage>
        <taxon>Eukaryota</taxon>
        <taxon>Viridiplantae</taxon>
        <taxon>Streptophyta</taxon>
        <taxon>Embryophyta</taxon>
        <taxon>Tracheophyta</taxon>
        <taxon>Spermatophyta</taxon>
        <taxon>Magnoliopsida</taxon>
        <taxon>eudicotyledons</taxon>
        <taxon>Gunneridae</taxon>
        <taxon>Pentapetalae</taxon>
        <taxon>rosids</taxon>
        <taxon>fabids</taxon>
        <taxon>Fabales</taxon>
        <taxon>Quillajaceae</taxon>
        <taxon>Quillaja</taxon>
    </lineage>
</organism>
<feature type="domain" description="Cytochrome b561" evidence="11">
    <location>
        <begin position="148"/>
        <end position="351"/>
    </location>
</feature>
<reference evidence="12" key="1">
    <citation type="journal article" date="2023" name="Science">
        <title>Elucidation of the pathway for biosynthesis of saponin adjuvants from the soapbark tree.</title>
        <authorList>
            <person name="Reed J."/>
            <person name="Orme A."/>
            <person name="El-Demerdash A."/>
            <person name="Owen C."/>
            <person name="Martin L.B.B."/>
            <person name="Misra R.C."/>
            <person name="Kikuchi S."/>
            <person name="Rejzek M."/>
            <person name="Martin A.C."/>
            <person name="Harkess A."/>
            <person name="Leebens-Mack J."/>
            <person name="Louveau T."/>
            <person name="Stephenson M.J."/>
            <person name="Osbourn A."/>
        </authorList>
    </citation>
    <scope>NUCLEOTIDE SEQUENCE</scope>
    <source>
        <strain evidence="12">S10</strain>
    </source>
</reference>
<dbReference type="AlphaFoldDB" id="A0AAD7LT06"/>